<evidence type="ECO:0000256" key="6">
    <source>
        <dbReference type="SAM" id="Phobius"/>
    </source>
</evidence>
<reference evidence="8" key="1">
    <citation type="submission" date="2020-07" db="EMBL/GenBank/DDBJ databases">
        <authorList>
            <person name="Partida-Martinez L."/>
            <person name="Huntemann M."/>
            <person name="Clum A."/>
            <person name="Wang J."/>
            <person name="Palaniappan K."/>
            <person name="Ritter S."/>
            <person name="Chen I.-M."/>
            <person name="Stamatis D."/>
            <person name="Reddy T."/>
            <person name="O'Malley R."/>
            <person name="Daum C."/>
            <person name="Shapiro N."/>
            <person name="Ivanova N."/>
            <person name="Kyrpides N."/>
            <person name="Woyke T."/>
        </authorList>
    </citation>
    <scope>NUCLEOTIDE SEQUENCE [LARGE SCALE GENOMIC DNA]</scope>
    <source>
        <strain evidence="8">AT2.8</strain>
    </source>
</reference>
<gene>
    <name evidence="7" type="ORF">F4694_006054</name>
</gene>
<keyword evidence="3 6" id="KW-0812">Transmembrane</keyword>
<organism evidence="7 8">
    <name type="scientific">Neobacillus niacini</name>
    <dbReference type="NCBI Taxonomy" id="86668"/>
    <lineage>
        <taxon>Bacteria</taxon>
        <taxon>Bacillati</taxon>
        <taxon>Bacillota</taxon>
        <taxon>Bacilli</taxon>
        <taxon>Bacillales</taxon>
        <taxon>Bacillaceae</taxon>
        <taxon>Neobacillus</taxon>
    </lineage>
</organism>
<dbReference type="PANTHER" id="PTHR33545:SF5">
    <property type="entry name" value="UPF0750 MEMBRANE PROTEIN YITT"/>
    <property type="match status" value="1"/>
</dbReference>
<feature type="transmembrane region" description="Helical" evidence="6">
    <location>
        <begin position="54"/>
        <end position="75"/>
    </location>
</feature>
<keyword evidence="4 6" id="KW-1133">Transmembrane helix</keyword>
<comment type="caution">
    <text evidence="7">The sequence shown here is derived from an EMBL/GenBank/DDBJ whole genome shotgun (WGS) entry which is preliminary data.</text>
</comment>
<feature type="transmembrane region" description="Helical" evidence="6">
    <location>
        <begin position="82"/>
        <end position="101"/>
    </location>
</feature>
<dbReference type="Pfam" id="PF02588">
    <property type="entry name" value="YitT_membrane"/>
    <property type="match status" value="1"/>
</dbReference>
<feature type="transmembrane region" description="Helical" evidence="6">
    <location>
        <begin position="178"/>
        <end position="198"/>
    </location>
</feature>
<feature type="transmembrane region" description="Helical" evidence="6">
    <location>
        <begin position="20"/>
        <end position="42"/>
    </location>
</feature>
<keyword evidence="2" id="KW-1003">Cell membrane</keyword>
<dbReference type="PANTHER" id="PTHR33545">
    <property type="entry name" value="UPF0750 MEMBRANE PROTEIN YITT-RELATED"/>
    <property type="match status" value="1"/>
</dbReference>
<dbReference type="GO" id="GO:0005886">
    <property type="term" value="C:plasma membrane"/>
    <property type="evidence" value="ECO:0007669"/>
    <property type="project" value="UniProtKB-SubCell"/>
</dbReference>
<feature type="transmembrane region" description="Helical" evidence="6">
    <location>
        <begin position="152"/>
        <end position="172"/>
    </location>
</feature>
<evidence type="ECO:0000256" key="2">
    <source>
        <dbReference type="ARBA" id="ARBA00022475"/>
    </source>
</evidence>
<dbReference type="InterPro" id="IPR051461">
    <property type="entry name" value="UPF0750_membrane"/>
</dbReference>
<evidence type="ECO:0000256" key="1">
    <source>
        <dbReference type="ARBA" id="ARBA00004651"/>
    </source>
</evidence>
<dbReference type="EMBL" id="JACCBX010000019">
    <property type="protein sequence ID" value="NYE09197.1"/>
    <property type="molecule type" value="Genomic_DNA"/>
</dbReference>
<evidence type="ECO:0000256" key="4">
    <source>
        <dbReference type="ARBA" id="ARBA00022989"/>
    </source>
</evidence>
<feature type="transmembrane region" description="Helical" evidence="6">
    <location>
        <begin position="107"/>
        <end position="131"/>
    </location>
</feature>
<keyword evidence="5 6" id="KW-0472">Membrane</keyword>
<evidence type="ECO:0000313" key="8">
    <source>
        <dbReference type="Proteomes" id="UP000548423"/>
    </source>
</evidence>
<evidence type="ECO:0000256" key="3">
    <source>
        <dbReference type="ARBA" id="ARBA00022692"/>
    </source>
</evidence>
<evidence type="ECO:0000256" key="5">
    <source>
        <dbReference type="ARBA" id="ARBA00023136"/>
    </source>
</evidence>
<dbReference type="InterPro" id="IPR003740">
    <property type="entry name" value="YitT"/>
</dbReference>
<reference evidence="8" key="2">
    <citation type="submission" date="2020-08" db="EMBL/GenBank/DDBJ databases">
        <title>The Agave Microbiome: Exploring the role of microbial communities in plant adaptations to desert environments.</title>
        <authorList>
            <person name="Partida-Martinez L.P."/>
        </authorList>
    </citation>
    <scope>NUCLEOTIDE SEQUENCE [LARGE SCALE GENOMIC DNA]</scope>
    <source>
        <strain evidence="8">AT2.8</strain>
    </source>
</reference>
<accession>A0A852TP16</accession>
<proteinExistence type="predicted"/>
<dbReference type="AlphaFoldDB" id="A0A852TP16"/>
<dbReference type="Proteomes" id="UP000548423">
    <property type="component" value="Unassembled WGS sequence"/>
</dbReference>
<evidence type="ECO:0000313" key="7">
    <source>
        <dbReference type="EMBL" id="NYE09197.1"/>
    </source>
</evidence>
<comment type="subcellular location">
    <subcellularLocation>
        <location evidence="1">Cell membrane</location>
        <topology evidence="1">Multi-pass membrane protein</topology>
    </subcellularLocation>
</comment>
<protein>
    <submittedName>
        <fullName evidence="7">Uncharacterized membrane-anchored protein YitT (DUF2179 family)</fullName>
    </submittedName>
</protein>
<name>A0A852TP16_9BACI</name>
<sequence>MVIKIFGQGMGAMLKKLAVIGFGSTMIGIGVNGFILPFHLINGGMFGISIVINYLWHFSIGLTFVILNIPVYLYAYKSDFDYFLYGLIGAFFSGFMIEFLVPLRDVFHVPIVSSVIIGGVILGIGVGTMLRNHISPGGMDLLALLLAKWTKINVGIIAYAIDTVIIMTSLLILQEPRLLYSMLIVSIVGLFATVITSWNHYEK</sequence>